<evidence type="ECO:0000256" key="1">
    <source>
        <dbReference type="SAM" id="Phobius"/>
    </source>
</evidence>
<feature type="transmembrane region" description="Helical" evidence="1">
    <location>
        <begin position="27"/>
        <end position="55"/>
    </location>
</feature>
<name>A0A2S2DG57_9BURK</name>
<keyword evidence="1" id="KW-0472">Membrane</keyword>
<dbReference type="Pfam" id="PF03703">
    <property type="entry name" value="bPH_2"/>
    <property type="match status" value="1"/>
</dbReference>
<dbReference type="PANTHER" id="PTHR37938:SF1">
    <property type="entry name" value="BLL0215 PROTEIN"/>
    <property type="match status" value="1"/>
</dbReference>
<dbReference type="InterPro" id="IPR005182">
    <property type="entry name" value="YdbS-like_PH"/>
</dbReference>
<dbReference type="PANTHER" id="PTHR37938">
    <property type="entry name" value="BLL0215 PROTEIN"/>
    <property type="match status" value="1"/>
</dbReference>
<dbReference type="KEGG" id="mtim:DIR46_07600"/>
<evidence type="ECO:0000259" key="2">
    <source>
        <dbReference type="Pfam" id="PF03703"/>
    </source>
</evidence>
<protein>
    <recommendedName>
        <fullName evidence="2">YdbS-like PH domain-containing protein</fullName>
    </recommendedName>
</protein>
<keyword evidence="1" id="KW-0812">Transmembrane</keyword>
<proteinExistence type="predicted"/>
<evidence type="ECO:0000313" key="3">
    <source>
        <dbReference type="EMBL" id="AWL04312.1"/>
    </source>
</evidence>
<reference evidence="3 4" key="1">
    <citation type="submission" date="2018-05" db="EMBL/GenBank/DDBJ databases">
        <title>Complete genome sequence of Massilia oculi sp. nov. CCUG 43427T (=DSM 26321T), the type strain of M. oculi, and comparison with genome sequences of other Massilia strains.</title>
        <authorList>
            <person name="Zhu B."/>
        </authorList>
    </citation>
    <scope>NUCLEOTIDE SEQUENCE [LARGE SCALE GENOMIC DNA]</scope>
    <source>
        <strain evidence="3 4">CCUG 43427</strain>
    </source>
</reference>
<dbReference type="OrthoDB" id="3378680at2"/>
<accession>A0A2S2DG57</accession>
<keyword evidence="4" id="KW-1185">Reference proteome</keyword>
<keyword evidence="1" id="KW-1133">Transmembrane helix</keyword>
<dbReference type="EMBL" id="CP029343">
    <property type="protein sequence ID" value="AWL04312.1"/>
    <property type="molecule type" value="Genomic_DNA"/>
</dbReference>
<evidence type="ECO:0000313" key="4">
    <source>
        <dbReference type="Proteomes" id="UP000245820"/>
    </source>
</evidence>
<feature type="domain" description="YdbS-like PH" evidence="2">
    <location>
        <begin position="56"/>
        <end position="127"/>
    </location>
</feature>
<dbReference type="AlphaFoldDB" id="A0A2S2DG57"/>
<gene>
    <name evidence="3" type="ORF">DIR46_07600</name>
</gene>
<dbReference type="Proteomes" id="UP000245820">
    <property type="component" value="Chromosome"/>
</dbReference>
<sequence>MGSYVNRNLDVDEKVVYEAQVSWVSQWLLFLLGLLTIGLMGLGLVFIAVAVINVLTTELVITNKRVVAKFGLISRKTVELKNSKVESVQVDQSIVGRMLNFGSIVVSGAGGPQAPIPNISDPLTFRSKLNEMTEERERAAA</sequence>
<organism evidence="3 4">
    <name type="scientific">Massilia oculi</name>
    <dbReference type="NCBI Taxonomy" id="945844"/>
    <lineage>
        <taxon>Bacteria</taxon>
        <taxon>Pseudomonadati</taxon>
        <taxon>Pseudomonadota</taxon>
        <taxon>Betaproteobacteria</taxon>
        <taxon>Burkholderiales</taxon>
        <taxon>Oxalobacteraceae</taxon>
        <taxon>Telluria group</taxon>
        <taxon>Massilia</taxon>
    </lineage>
</organism>